<reference evidence="1" key="1">
    <citation type="submission" date="2016-08" db="EMBL/GenBank/DDBJ databases">
        <authorList>
            <person name="Yan J."/>
        </authorList>
    </citation>
    <scope>NUCLEOTIDE SEQUENCE</scope>
    <source>
        <strain evidence="1">CSS-01s</strain>
    </source>
</reference>
<comment type="caution">
    <text evidence="1">The sequence shown here is derived from an EMBL/GenBank/DDBJ whole genome shotgun (WGS) entry which is preliminary data.</text>
</comment>
<gene>
    <name evidence="1" type="ORF">BFW01_g416</name>
</gene>
<sequence length="146" mass="17495">MTEEKPKLSRDILESHSIFYEDDPWSAGDDGTPAGRLPDYVEVFRQALLNFDKKIPEEWRMDLEKDGERLRTEEYNALPESAYFQPLRYRPQKSTVEGIEIDECMRILDEFREGIRNWTEDDVTHFLRVNIFKRYEDAHPDRTSYK</sequence>
<dbReference type="EMBL" id="MDYX01000037">
    <property type="protein sequence ID" value="KAF9630235.1"/>
    <property type="molecule type" value="Genomic_DNA"/>
</dbReference>
<evidence type="ECO:0000313" key="1">
    <source>
        <dbReference type="EMBL" id="KAF9630235.1"/>
    </source>
</evidence>
<organism evidence="1 2">
    <name type="scientific">Lasiodiplodia theobromae</name>
    <dbReference type="NCBI Taxonomy" id="45133"/>
    <lineage>
        <taxon>Eukaryota</taxon>
        <taxon>Fungi</taxon>
        <taxon>Dikarya</taxon>
        <taxon>Ascomycota</taxon>
        <taxon>Pezizomycotina</taxon>
        <taxon>Dothideomycetes</taxon>
        <taxon>Dothideomycetes incertae sedis</taxon>
        <taxon>Botryosphaeriales</taxon>
        <taxon>Botryosphaeriaceae</taxon>
        <taxon>Lasiodiplodia</taxon>
    </lineage>
</organism>
<accession>A0A8H7IRP1</accession>
<dbReference type="AlphaFoldDB" id="A0A8H7IRP1"/>
<reference evidence="1" key="2">
    <citation type="journal article" date="2018" name="DNA Res.">
        <title>Comparative genome and transcriptome analyses reveal adaptations to opportunistic infections in woody plant degrading pathogens of Botryosphaeriaceae.</title>
        <authorList>
            <person name="Yan J.Y."/>
            <person name="Zhao W.S."/>
            <person name="Chen Z."/>
            <person name="Xing Q.K."/>
            <person name="Zhang W."/>
            <person name="Chethana K.W.T."/>
            <person name="Xue M.F."/>
            <person name="Xu J.P."/>
            <person name="Phillips A.J.L."/>
            <person name="Wang Y."/>
            <person name="Liu J.H."/>
            <person name="Liu M."/>
            <person name="Zhou Y."/>
            <person name="Jayawardena R.S."/>
            <person name="Manawasinghe I.S."/>
            <person name="Huang J.B."/>
            <person name="Qiao G.H."/>
            <person name="Fu C.Y."/>
            <person name="Guo F.F."/>
            <person name="Dissanayake A.J."/>
            <person name="Peng Y.L."/>
            <person name="Hyde K.D."/>
            <person name="Li X.H."/>
        </authorList>
    </citation>
    <scope>NUCLEOTIDE SEQUENCE</scope>
    <source>
        <strain evidence="1">CSS-01s</strain>
    </source>
</reference>
<proteinExistence type="predicted"/>
<name>A0A8H7IRP1_9PEZI</name>
<protein>
    <submittedName>
        <fullName evidence="1">Uncharacterized protein</fullName>
    </submittedName>
</protein>
<evidence type="ECO:0000313" key="2">
    <source>
        <dbReference type="Proteomes" id="UP000627934"/>
    </source>
</evidence>
<dbReference type="Proteomes" id="UP000627934">
    <property type="component" value="Unassembled WGS sequence"/>
</dbReference>